<sequence>MLINNDRRINMVLCYFVIINIIGFFIMYIDKRKAIERKWRISEKNLFLIGIIGGSLGEIIGMNLFRHKTKRWYFKYGLPFLFCLQIILLIFGENILRK</sequence>
<keyword evidence="1" id="KW-0472">Membrane</keyword>
<keyword evidence="3" id="KW-1185">Reference proteome</keyword>
<feature type="transmembrane region" description="Helical" evidence="1">
    <location>
        <begin position="72"/>
        <end position="92"/>
    </location>
</feature>
<organism evidence="2 3">
    <name type="scientific">Clostridium manihotivorum</name>
    <dbReference type="NCBI Taxonomy" id="2320868"/>
    <lineage>
        <taxon>Bacteria</taxon>
        <taxon>Bacillati</taxon>
        <taxon>Bacillota</taxon>
        <taxon>Clostridia</taxon>
        <taxon>Eubacteriales</taxon>
        <taxon>Clostridiaceae</taxon>
        <taxon>Clostridium</taxon>
    </lineage>
</organism>
<evidence type="ECO:0000313" key="2">
    <source>
        <dbReference type="EMBL" id="QAA31616.1"/>
    </source>
</evidence>
<dbReference type="Pfam" id="PF06961">
    <property type="entry name" value="DUF1294"/>
    <property type="match status" value="1"/>
</dbReference>
<evidence type="ECO:0000313" key="3">
    <source>
        <dbReference type="Proteomes" id="UP000286268"/>
    </source>
</evidence>
<dbReference type="AlphaFoldDB" id="A0A3R5QSY3"/>
<feature type="transmembrane region" description="Helical" evidence="1">
    <location>
        <begin position="12"/>
        <end position="29"/>
    </location>
</feature>
<accession>A0A3R5QSY3</accession>
<evidence type="ECO:0000256" key="1">
    <source>
        <dbReference type="SAM" id="Phobius"/>
    </source>
</evidence>
<name>A0A3R5QSY3_9CLOT</name>
<proteinExistence type="predicted"/>
<dbReference type="KEGG" id="cmah:C1I91_08140"/>
<keyword evidence="1" id="KW-1133">Transmembrane helix</keyword>
<protein>
    <submittedName>
        <fullName evidence="2">DUF1294 domain-containing protein</fullName>
    </submittedName>
</protein>
<feature type="transmembrane region" description="Helical" evidence="1">
    <location>
        <begin position="45"/>
        <end position="65"/>
    </location>
</feature>
<gene>
    <name evidence="2" type="ORF">C1I91_08140</name>
</gene>
<dbReference type="EMBL" id="CP025746">
    <property type="protein sequence ID" value="QAA31616.1"/>
    <property type="molecule type" value="Genomic_DNA"/>
</dbReference>
<reference evidence="2 3" key="1">
    <citation type="submission" date="2018-01" db="EMBL/GenBank/DDBJ databases">
        <title>Genome Sequencing and Assembly of Anaerobacter polyendosporus strain CT4.</title>
        <authorList>
            <person name="Tachaapaikoon C."/>
            <person name="Sutheeworapong S."/>
            <person name="Jenjaroenpun P."/>
            <person name="Wongsurawat T."/>
            <person name="Nookeaw I."/>
            <person name="Cheawchanlertfa P."/>
            <person name="Kosugi A."/>
            <person name="Cheevadhanarak S."/>
            <person name="Ratanakhanokchai K."/>
        </authorList>
    </citation>
    <scope>NUCLEOTIDE SEQUENCE [LARGE SCALE GENOMIC DNA]</scope>
    <source>
        <strain evidence="2 3">CT4</strain>
    </source>
</reference>
<dbReference type="InterPro" id="IPR010718">
    <property type="entry name" value="DUF1294"/>
</dbReference>
<keyword evidence="1" id="KW-0812">Transmembrane</keyword>
<dbReference type="Proteomes" id="UP000286268">
    <property type="component" value="Chromosome"/>
</dbReference>